<reference evidence="2 3" key="2">
    <citation type="journal article" date="2019" name="G3 (Bethesda)">
        <title>Hybrid Assembly of the Genome of the Entomopathogenic Nematode Steinernema carpocapsae Identifies the X-Chromosome.</title>
        <authorList>
            <person name="Serra L."/>
            <person name="Macchietto M."/>
            <person name="Macias-Munoz A."/>
            <person name="McGill C.J."/>
            <person name="Rodriguez I.M."/>
            <person name="Rodriguez B."/>
            <person name="Murad R."/>
            <person name="Mortazavi A."/>
        </authorList>
    </citation>
    <scope>NUCLEOTIDE SEQUENCE [LARGE SCALE GENOMIC DNA]</scope>
    <source>
        <strain evidence="2 3">ALL</strain>
    </source>
</reference>
<dbReference type="OrthoDB" id="10060792at2759"/>
<sequence>MNREKKIDVARSNYSVIDNEFDNMRDRFESEMRRVEEEMQRLRREFEGATATLGIQALRIPDNPASNRRVPTTVNSTRTNDLSTARLTVPTLWPRDPFTTPTWTT</sequence>
<dbReference type="Proteomes" id="UP000298663">
    <property type="component" value="Chromosome X"/>
</dbReference>
<proteinExistence type="predicted"/>
<feature type="coiled-coil region" evidence="1">
    <location>
        <begin position="25"/>
        <end position="52"/>
    </location>
</feature>
<evidence type="ECO:0000256" key="1">
    <source>
        <dbReference type="SAM" id="Coils"/>
    </source>
</evidence>
<evidence type="ECO:0000313" key="3">
    <source>
        <dbReference type="Proteomes" id="UP000298663"/>
    </source>
</evidence>
<dbReference type="EMBL" id="AZBU02000001">
    <property type="protein sequence ID" value="TMS36551.1"/>
    <property type="molecule type" value="Genomic_DNA"/>
</dbReference>
<name>A0A4U8UTH4_STECR</name>
<accession>A0A4U8UTH4</accession>
<comment type="caution">
    <text evidence="2">The sequence shown here is derived from an EMBL/GenBank/DDBJ whole genome shotgun (WGS) entry which is preliminary data.</text>
</comment>
<dbReference type="EMBL" id="CM016762">
    <property type="protein sequence ID" value="TMS36551.1"/>
    <property type="molecule type" value="Genomic_DNA"/>
</dbReference>
<dbReference type="CDD" id="cd22249">
    <property type="entry name" value="UDM1_RNF168_RNF169-like"/>
    <property type="match status" value="1"/>
</dbReference>
<reference evidence="2 3" key="1">
    <citation type="journal article" date="2015" name="Genome Biol.">
        <title>Comparative genomics of Steinernema reveals deeply conserved gene regulatory networks.</title>
        <authorList>
            <person name="Dillman A.R."/>
            <person name="Macchietto M."/>
            <person name="Porter C.F."/>
            <person name="Rogers A."/>
            <person name="Williams B."/>
            <person name="Antoshechkin I."/>
            <person name="Lee M.M."/>
            <person name="Goodwin Z."/>
            <person name="Lu X."/>
            <person name="Lewis E.E."/>
            <person name="Goodrich-Blair H."/>
            <person name="Stock S.P."/>
            <person name="Adams B.J."/>
            <person name="Sternberg P.W."/>
            <person name="Mortazavi A."/>
        </authorList>
    </citation>
    <scope>NUCLEOTIDE SEQUENCE [LARGE SCALE GENOMIC DNA]</scope>
    <source>
        <strain evidence="2 3">ALL</strain>
    </source>
</reference>
<gene>
    <name evidence="2" type="ORF">L596_003690</name>
</gene>
<evidence type="ECO:0000313" key="2">
    <source>
        <dbReference type="EMBL" id="TMS36551.1"/>
    </source>
</evidence>
<organism evidence="2 3">
    <name type="scientific">Steinernema carpocapsae</name>
    <name type="common">Entomopathogenic nematode</name>
    <dbReference type="NCBI Taxonomy" id="34508"/>
    <lineage>
        <taxon>Eukaryota</taxon>
        <taxon>Metazoa</taxon>
        <taxon>Ecdysozoa</taxon>
        <taxon>Nematoda</taxon>
        <taxon>Chromadorea</taxon>
        <taxon>Rhabditida</taxon>
        <taxon>Tylenchina</taxon>
        <taxon>Panagrolaimomorpha</taxon>
        <taxon>Strongyloidoidea</taxon>
        <taxon>Steinernematidae</taxon>
        <taxon>Steinernema</taxon>
    </lineage>
</organism>
<dbReference type="AlphaFoldDB" id="A0A4U8UTH4"/>
<protein>
    <submittedName>
        <fullName evidence="2">Uncharacterized protein</fullName>
    </submittedName>
</protein>
<keyword evidence="1" id="KW-0175">Coiled coil</keyword>
<keyword evidence="3" id="KW-1185">Reference proteome</keyword>